<feature type="domain" description="Glycosyltransferase 2-like" evidence="1">
    <location>
        <begin position="7"/>
        <end position="167"/>
    </location>
</feature>
<gene>
    <name evidence="2" type="ORF">ACFPQB_12685</name>
</gene>
<dbReference type="InterPro" id="IPR029044">
    <property type="entry name" value="Nucleotide-diphossugar_trans"/>
</dbReference>
<dbReference type="Proteomes" id="UP001596072">
    <property type="component" value="Unassembled WGS sequence"/>
</dbReference>
<keyword evidence="3" id="KW-1185">Reference proteome</keyword>
<dbReference type="EC" id="2.4.-.-" evidence="2"/>
<dbReference type="PANTHER" id="PTHR43179">
    <property type="entry name" value="RHAMNOSYLTRANSFERASE WBBL"/>
    <property type="match status" value="1"/>
</dbReference>
<dbReference type="Pfam" id="PF00535">
    <property type="entry name" value="Glycos_transf_2"/>
    <property type="match status" value="2"/>
</dbReference>
<dbReference type="EMBL" id="JBHSNS010000005">
    <property type="protein sequence ID" value="MFC5729776.1"/>
    <property type="molecule type" value="Genomic_DNA"/>
</dbReference>
<evidence type="ECO:0000313" key="2">
    <source>
        <dbReference type="EMBL" id="MFC5729776.1"/>
    </source>
</evidence>
<keyword evidence="2" id="KW-0808">Transferase</keyword>
<dbReference type="SUPFAM" id="SSF53448">
    <property type="entry name" value="Nucleotide-diphospho-sugar transferases"/>
    <property type="match status" value="2"/>
</dbReference>
<evidence type="ECO:0000259" key="1">
    <source>
        <dbReference type="Pfam" id="PF00535"/>
    </source>
</evidence>
<accession>A0ABW0ZFV8</accession>
<comment type="caution">
    <text evidence="2">The sequence shown here is derived from an EMBL/GenBank/DDBJ whole genome shotgun (WGS) entry which is preliminary data.</text>
</comment>
<organism evidence="2 3">
    <name type="scientific">Nocardioides vastitatis</name>
    <dbReference type="NCBI Taxonomy" id="2568655"/>
    <lineage>
        <taxon>Bacteria</taxon>
        <taxon>Bacillati</taxon>
        <taxon>Actinomycetota</taxon>
        <taxon>Actinomycetes</taxon>
        <taxon>Propionibacteriales</taxon>
        <taxon>Nocardioidaceae</taxon>
        <taxon>Nocardioides</taxon>
    </lineage>
</organism>
<dbReference type="GO" id="GO:0016757">
    <property type="term" value="F:glycosyltransferase activity"/>
    <property type="evidence" value="ECO:0007669"/>
    <property type="project" value="UniProtKB-KW"/>
</dbReference>
<keyword evidence="2" id="KW-0328">Glycosyltransferase</keyword>
<feature type="domain" description="Glycosyltransferase 2-like" evidence="1">
    <location>
        <begin position="266"/>
        <end position="449"/>
    </location>
</feature>
<name>A0ABW0ZFV8_9ACTN</name>
<dbReference type="CDD" id="cd04184">
    <property type="entry name" value="GT2_RfbC_Mx_like"/>
    <property type="match status" value="1"/>
</dbReference>
<sequence length="521" mass="58691">MSSPRVSVITAVYDPPRDAFEATVASVLAQTNEDWEWILTDDRSPSDWVVPRLRELAAQEPRVRVRVREENGGIVAASNDSLAEASGEFVALLDHDDVLERQALERMLQAIDGTREPDEVDYVYSDQDWMTADGRCHRPFRKPDWSPERLRHHMYTTHFSMLRRSLVLDVGGFRAGFDGSQDHDLVLRVTEQARQIVHVREVLYHWRQIPGSAAADPHAKPYAWDAGVRAVQDHLDRVGIEAVALHGLAPGFYQIDRTPDLTTPVSVIIPTIGSQATVWGSRRTLVVQAVSSLLEKTQHENLEFVVVYDTPTPPTVIHELRSIPGARLRFVEFTEEFNFSAKCNVGALHASGDVFVFLNDDMEAESDGLIETLITPLNEPGVGATGAKLLFEDGRIQHAGVIYGDGQIGHHYYRSHRKRGSYCELAMNREVSALTGACLAMRRETFQEVGGFTEKLPGNFNDVDMCLKIRAQGHRLIWMHDAVLHHFESATREASIKPFELRHMTRRWGDHESVRDAYTSS</sequence>
<dbReference type="PANTHER" id="PTHR43179:SF7">
    <property type="entry name" value="RHAMNOSYLTRANSFERASE WBBL"/>
    <property type="match status" value="1"/>
</dbReference>
<dbReference type="InterPro" id="IPR001173">
    <property type="entry name" value="Glyco_trans_2-like"/>
</dbReference>
<dbReference type="Gene3D" id="3.90.550.10">
    <property type="entry name" value="Spore Coat Polysaccharide Biosynthesis Protein SpsA, Chain A"/>
    <property type="match status" value="2"/>
</dbReference>
<dbReference type="RefSeq" id="WP_168798441.1">
    <property type="nucleotide sequence ID" value="NZ_JBHSNS010000005.1"/>
</dbReference>
<evidence type="ECO:0000313" key="3">
    <source>
        <dbReference type="Proteomes" id="UP001596072"/>
    </source>
</evidence>
<reference evidence="3" key="1">
    <citation type="journal article" date="2019" name="Int. J. Syst. Evol. Microbiol.">
        <title>The Global Catalogue of Microorganisms (GCM) 10K type strain sequencing project: providing services to taxonomists for standard genome sequencing and annotation.</title>
        <authorList>
            <consortium name="The Broad Institute Genomics Platform"/>
            <consortium name="The Broad Institute Genome Sequencing Center for Infectious Disease"/>
            <person name="Wu L."/>
            <person name="Ma J."/>
        </authorList>
    </citation>
    <scope>NUCLEOTIDE SEQUENCE [LARGE SCALE GENOMIC DNA]</scope>
    <source>
        <strain evidence="3">YIM 94188</strain>
    </source>
</reference>
<protein>
    <submittedName>
        <fullName evidence="2">Glycosyltransferase</fullName>
        <ecNumber evidence="2">2.4.-.-</ecNumber>
    </submittedName>
</protein>
<proteinExistence type="predicted"/>